<evidence type="ECO:0000256" key="3">
    <source>
        <dbReference type="SAM" id="MobiDB-lite"/>
    </source>
</evidence>
<evidence type="ECO:0000259" key="5">
    <source>
        <dbReference type="Pfam" id="PF13458"/>
    </source>
</evidence>
<dbReference type="Gene3D" id="3.40.50.2300">
    <property type="match status" value="2"/>
</dbReference>
<gene>
    <name evidence="6" type="ORF">HNR07_002210</name>
</gene>
<name>A0A840W6V6_9ACTN</name>
<proteinExistence type="inferred from homology"/>
<reference evidence="6 7" key="1">
    <citation type="submission" date="2020-08" db="EMBL/GenBank/DDBJ databases">
        <title>Sequencing the genomes of 1000 actinobacteria strains.</title>
        <authorList>
            <person name="Klenk H.-P."/>
        </authorList>
    </citation>
    <scope>NUCLEOTIDE SEQUENCE [LARGE SCALE GENOMIC DNA]</scope>
    <source>
        <strain evidence="6 7">DSM 44598</strain>
    </source>
</reference>
<dbReference type="RefSeq" id="WP_184364716.1">
    <property type="nucleotide sequence ID" value="NZ_BAAAKM010000002.1"/>
</dbReference>
<dbReference type="CDD" id="cd06343">
    <property type="entry name" value="PBP1_ABC_ligand_binding-like"/>
    <property type="match status" value="1"/>
</dbReference>
<feature type="region of interest" description="Disordered" evidence="3">
    <location>
        <begin position="400"/>
        <end position="443"/>
    </location>
</feature>
<evidence type="ECO:0000256" key="2">
    <source>
        <dbReference type="ARBA" id="ARBA00022729"/>
    </source>
</evidence>
<dbReference type="PANTHER" id="PTHR47235">
    <property type="entry name" value="BLR6548 PROTEIN"/>
    <property type="match status" value="1"/>
</dbReference>
<dbReference type="Pfam" id="PF13458">
    <property type="entry name" value="Peripla_BP_6"/>
    <property type="match status" value="1"/>
</dbReference>
<dbReference type="PROSITE" id="PS51257">
    <property type="entry name" value="PROKAR_LIPOPROTEIN"/>
    <property type="match status" value="1"/>
</dbReference>
<feature type="signal peptide" evidence="4">
    <location>
        <begin position="1"/>
        <end position="26"/>
    </location>
</feature>
<comment type="caution">
    <text evidence="6">The sequence shown here is derived from an EMBL/GenBank/DDBJ whole genome shotgun (WGS) entry which is preliminary data.</text>
</comment>
<protein>
    <submittedName>
        <fullName evidence="6">ABC-type branched-subunit amino acid transport system substrate-binding protein</fullName>
    </submittedName>
</protein>
<evidence type="ECO:0000313" key="7">
    <source>
        <dbReference type="Proteomes" id="UP000579647"/>
    </source>
</evidence>
<organism evidence="6 7">
    <name type="scientific">Nocardiopsis metallicus</name>
    <dbReference type="NCBI Taxonomy" id="179819"/>
    <lineage>
        <taxon>Bacteria</taxon>
        <taxon>Bacillati</taxon>
        <taxon>Actinomycetota</taxon>
        <taxon>Actinomycetes</taxon>
        <taxon>Streptosporangiales</taxon>
        <taxon>Nocardiopsidaceae</taxon>
        <taxon>Nocardiopsis</taxon>
    </lineage>
</organism>
<dbReference type="Proteomes" id="UP000579647">
    <property type="component" value="Unassembled WGS sequence"/>
</dbReference>
<sequence>MRSLGTAAAALAVALLVASCGDPDSADDATAADDVTMGVTDDSVVIGTHQPLTGPASPGFVHVSTGASAVFDYINDNGGIHGRQIDYRVEDDAFDPAQTMDVTRSLIDDDEIFAMLGGLGTPTHEAVINDLNAEGIPDLFVSSGALAWDQPEEYPYSYGFQVDYSKEAKVQGAYIAENFPGKDVGLLYQNDDVGPASHSGIEQYLIDDIVAWESYDPGVPELEGQIAALKESGADVAVCYCIPAFLGLAILNAQAIGYEPQWVAPSFGGDVQIVSELIAEHAQGTPAEDVPPEAFTDGLIITAFLPMAAQTDDPWTAFYREIHDEYNDGAPFTDTTVYGMVQATLLAQLLMEVGPDLNRETLRETLHAQEWAGPGMVPFVATEDDHSGYAGVMVVQNNAGEKPEILQEPRITDSDGGEIEPFELDRPTPDEVPLFGGSGNGSE</sequence>
<evidence type="ECO:0000313" key="6">
    <source>
        <dbReference type="EMBL" id="MBB5491073.1"/>
    </source>
</evidence>
<feature type="chain" id="PRO_5032452793" evidence="4">
    <location>
        <begin position="27"/>
        <end position="443"/>
    </location>
</feature>
<evidence type="ECO:0000256" key="1">
    <source>
        <dbReference type="ARBA" id="ARBA00010062"/>
    </source>
</evidence>
<dbReference type="InterPro" id="IPR028082">
    <property type="entry name" value="Peripla_BP_I"/>
</dbReference>
<dbReference type="PANTHER" id="PTHR47235:SF1">
    <property type="entry name" value="BLR6548 PROTEIN"/>
    <property type="match status" value="1"/>
</dbReference>
<dbReference type="InterPro" id="IPR028081">
    <property type="entry name" value="Leu-bd"/>
</dbReference>
<accession>A0A840W6V6</accession>
<dbReference type="EMBL" id="JACHDO010000001">
    <property type="protein sequence ID" value="MBB5491073.1"/>
    <property type="molecule type" value="Genomic_DNA"/>
</dbReference>
<dbReference type="AlphaFoldDB" id="A0A840W6V6"/>
<feature type="domain" description="Leucine-binding protein" evidence="5">
    <location>
        <begin position="44"/>
        <end position="399"/>
    </location>
</feature>
<evidence type="ECO:0000256" key="4">
    <source>
        <dbReference type="SAM" id="SignalP"/>
    </source>
</evidence>
<comment type="similarity">
    <text evidence="1">Belongs to the leucine-binding protein family.</text>
</comment>
<keyword evidence="7" id="KW-1185">Reference proteome</keyword>
<feature type="compositionally biased region" description="Basic and acidic residues" evidence="3">
    <location>
        <begin position="401"/>
        <end position="413"/>
    </location>
</feature>
<keyword evidence="2 4" id="KW-0732">Signal</keyword>
<dbReference type="SUPFAM" id="SSF53822">
    <property type="entry name" value="Periplasmic binding protein-like I"/>
    <property type="match status" value="1"/>
</dbReference>